<evidence type="ECO:0000313" key="2">
    <source>
        <dbReference type="Proteomes" id="UP000664477"/>
    </source>
</evidence>
<organism evidence="1 2">
    <name type="scientific">Providencia rettgeri</name>
    <dbReference type="NCBI Taxonomy" id="587"/>
    <lineage>
        <taxon>Bacteria</taxon>
        <taxon>Pseudomonadati</taxon>
        <taxon>Pseudomonadota</taxon>
        <taxon>Gammaproteobacteria</taxon>
        <taxon>Enterobacterales</taxon>
        <taxon>Morganellaceae</taxon>
        <taxon>Providencia</taxon>
    </lineage>
</organism>
<protein>
    <submittedName>
        <fullName evidence="1">Uncharacterized protein</fullName>
    </submittedName>
</protein>
<proteinExistence type="predicted"/>
<sequence>MPHELALLVSMYLARKRYRTSWQEWKWMICTEVTAKRTHNFVVTTVKSKTFLYRCACEASHELTIRRHNKVLRGEKTNIYVRKCWSIETRGFLSLRQKSDSCASKFEMCA</sequence>
<dbReference type="PANTHER" id="PTHR38773">
    <property type="entry name" value="PROTEIN SPRT"/>
    <property type="match status" value="1"/>
</dbReference>
<gene>
    <name evidence="1" type="ORF">J4727_10035</name>
</gene>
<accession>A0A939NFI0</accession>
<dbReference type="EMBL" id="JAGETQ010000045">
    <property type="protein sequence ID" value="MBO1916202.1"/>
    <property type="molecule type" value="Genomic_DNA"/>
</dbReference>
<dbReference type="PANTHER" id="PTHR38773:SF1">
    <property type="entry name" value="PROTEIN SPRT"/>
    <property type="match status" value="1"/>
</dbReference>
<name>A0A939NFI0_PRORE</name>
<evidence type="ECO:0000313" key="1">
    <source>
        <dbReference type="EMBL" id="MBO1916202.1"/>
    </source>
</evidence>
<comment type="caution">
    <text evidence="1">The sequence shown here is derived from an EMBL/GenBank/DDBJ whole genome shotgun (WGS) entry which is preliminary data.</text>
</comment>
<dbReference type="AlphaFoldDB" id="A0A939NFI0"/>
<reference evidence="1" key="1">
    <citation type="submission" date="2021-03" db="EMBL/GenBank/DDBJ databases">
        <title>Molecular epidemiology and mechanisms of colistin and carbapenem resistance in Enterobacteriaceae from clinical isolates, the environment and porcine samples in Pretoria, South Africa.</title>
        <authorList>
            <person name="Bogoshi D."/>
            <person name="Mbelle N.M."/>
            <person name="Naidoo V."/>
            <person name="Osei Sekyere J."/>
        </authorList>
    </citation>
    <scope>NUCLEOTIDE SEQUENCE</scope>
    <source>
        <strain evidence="1">C052</strain>
    </source>
</reference>
<dbReference type="Proteomes" id="UP000664477">
    <property type="component" value="Unassembled WGS sequence"/>
</dbReference>